<dbReference type="GO" id="GO:0097367">
    <property type="term" value="F:carbohydrate derivative binding"/>
    <property type="evidence" value="ECO:0007669"/>
    <property type="project" value="InterPro"/>
</dbReference>
<evidence type="ECO:0000256" key="9">
    <source>
        <dbReference type="ARBA" id="ARBA00022962"/>
    </source>
</evidence>
<dbReference type="InterPro" id="IPR046348">
    <property type="entry name" value="SIS_dom_sf"/>
</dbReference>
<dbReference type="NCBIfam" id="NF001484">
    <property type="entry name" value="PRK00331.1"/>
    <property type="match status" value="1"/>
</dbReference>
<dbReference type="GO" id="GO:0006487">
    <property type="term" value="P:protein N-linked glycosylation"/>
    <property type="evidence" value="ECO:0007669"/>
    <property type="project" value="TreeGrafter"/>
</dbReference>
<gene>
    <name evidence="10" type="primary">glmS</name>
    <name evidence="13" type="ORF">SAMN06265350_102302</name>
</gene>
<dbReference type="GO" id="GO:0005829">
    <property type="term" value="C:cytosol"/>
    <property type="evidence" value="ECO:0007669"/>
    <property type="project" value="TreeGrafter"/>
</dbReference>
<dbReference type="Gene3D" id="3.60.20.10">
    <property type="entry name" value="Glutamine Phosphoribosylpyrophosphate, subunit 1, domain 1"/>
    <property type="match status" value="1"/>
</dbReference>
<dbReference type="HAMAP" id="MF_00164">
    <property type="entry name" value="GlmS"/>
    <property type="match status" value="1"/>
</dbReference>
<dbReference type="SUPFAM" id="SSF53697">
    <property type="entry name" value="SIS domain"/>
    <property type="match status" value="1"/>
</dbReference>
<dbReference type="InterPro" id="IPR047084">
    <property type="entry name" value="GFAT_N"/>
</dbReference>
<evidence type="ECO:0000256" key="4">
    <source>
        <dbReference type="ARBA" id="ARBA00016090"/>
    </source>
</evidence>
<evidence type="ECO:0000256" key="6">
    <source>
        <dbReference type="ARBA" id="ARBA00022576"/>
    </source>
</evidence>
<dbReference type="InterPro" id="IPR017932">
    <property type="entry name" value="GATase_2_dom"/>
</dbReference>
<feature type="domain" description="SIS" evidence="12">
    <location>
        <begin position="288"/>
        <end position="427"/>
    </location>
</feature>
<dbReference type="PROSITE" id="PS51278">
    <property type="entry name" value="GATASE_TYPE_2"/>
    <property type="match status" value="1"/>
</dbReference>
<evidence type="ECO:0000256" key="7">
    <source>
        <dbReference type="ARBA" id="ARBA00022679"/>
    </source>
</evidence>
<feature type="domain" description="SIS" evidence="12">
    <location>
        <begin position="460"/>
        <end position="601"/>
    </location>
</feature>
<evidence type="ECO:0000256" key="3">
    <source>
        <dbReference type="ARBA" id="ARBA00012916"/>
    </source>
</evidence>
<dbReference type="Pfam" id="PF01380">
    <property type="entry name" value="SIS"/>
    <property type="match status" value="2"/>
</dbReference>
<name>A0A521BLH6_9SPHI</name>
<dbReference type="PANTHER" id="PTHR10937:SF0">
    <property type="entry name" value="GLUTAMINE--FRUCTOSE-6-PHOSPHATE TRANSAMINASE (ISOMERIZING)"/>
    <property type="match status" value="1"/>
</dbReference>
<dbReference type="InterPro" id="IPR035490">
    <property type="entry name" value="GlmS/FrlB_SIS"/>
</dbReference>
<dbReference type="InterPro" id="IPR005855">
    <property type="entry name" value="GFAT"/>
</dbReference>
<comment type="catalytic activity">
    <reaction evidence="1 10">
        <text>D-fructose 6-phosphate + L-glutamine = D-glucosamine 6-phosphate + L-glutamate</text>
        <dbReference type="Rhea" id="RHEA:13237"/>
        <dbReference type="ChEBI" id="CHEBI:29985"/>
        <dbReference type="ChEBI" id="CHEBI:58359"/>
        <dbReference type="ChEBI" id="CHEBI:58725"/>
        <dbReference type="ChEBI" id="CHEBI:61527"/>
        <dbReference type="EC" id="2.6.1.16"/>
    </reaction>
</comment>
<dbReference type="CDD" id="cd05009">
    <property type="entry name" value="SIS_GlmS_GlmD_2"/>
    <property type="match status" value="1"/>
</dbReference>
<dbReference type="InterPro" id="IPR035466">
    <property type="entry name" value="GlmS/AgaS_SIS"/>
</dbReference>
<dbReference type="FunFam" id="3.60.20.10:FF:000006">
    <property type="entry name" value="Glutamine--fructose-6-phosphate aminotransferase [isomerizing]"/>
    <property type="match status" value="1"/>
</dbReference>
<keyword evidence="14" id="KW-1185">Reference proteome</keyword>
<dbReference type="GO" id="GO:0006002">
    <property type="term" value="P:fructose 6-phosphate metabolic process"/>
    <property type="evidence" value="ECO:0007669"/>
    <property type="project" value="TreeGrafter"/>
</dbReference>
<feature type="active site" description="For Fru-6P isomerization activity" evidence="10">
    <location>
        <position position="606"/>
    </location>
</feature>
<dbReference type="AlphaFoldDB" id="A0A521BLH6"/>
<dbReference type="EMBL" id="FXSZ01000002">
    <property type="protein sequence ID" value="SMO47963.1"/>
    <property type="molecule type" value="Genomic_DNA"/>
</dbReference>
<dbReference type="PROSITE" id="PS51464">
    <property type="entry name" value="SIS"/>
    <property type="match status" value="2"/>
</dbReference>
<dbReference type="NCBIfam" id="TIGR01135">
    <property type="entry name" value="glmS"/>
    <property type="match status" value="1"/>
</dbReference>
<dbReference type="Gene3D" id="3.40.50.10490">
    <property type="entry name" value="Glucose-6-phosphate isomerase like protein, domain 1"/>
    <property type="match status" value="2"/>
</dbReference>
<evidence type="ECO:0000259" key="11">
    <source>
        <dbReference type="PROSITE" id="PS51278"/>
    </source>
</evidence>
<keyword evidence="8" id="KW-0677">Repeat</keyword>
<evidence type="ECO:0000256" key="10">
    <source>
        <dbReference type="HAMAP-Rule" id="MF_00164"/>
    </source>
</evidence>
<evidence type="ECO:0000256" key="8">
    <source>
        <dbReference type="ARBA" id="ARBA00022737"/>
    </source>
</evidence>
<evidence type="ECO:0000313" key="14">
    <source>
        <dbReference type="Proteomes" id="UP000315971"/>
    </source>
</evidence>
<evidence type="ECO:0000313" key="13">
    <source>
        <dbReference type="EMBL" id="SMO47963.1"/>
    </source>
</evidence>
<dbReference type="CDD" id="cd05008">
    <property type="entry name" value="SIS_GlmS_GlmD_1"/>
    <property type="match status" value="1"/>
</dbReference>
<dbReference type="GO" id="GO:0004360">
    <property type="term" value="F:glutamine-fructose-6-phosphate transaminase (isomerizing) activity"/>
    <property type="evidence" value="ECO:0007669"/>
    <property type="project" value="UniProtKB-UniRule"/>
</dbReference>
<proteinExistence type="inferred from homology"/>
<accession>A0A521BLH6</accession>
<keyword evidence="7 10" id="KW-0808">Transferase</keyword>
<organism evidence="13 14">
    <name type="scientific">Solitalea koreensis</name>
    <dbReference type="NCBI Taxonomy" id="543615"/>
    <lineage>
        <taxon>Bacteria</taxon>
        <taxon>Pseudomonadati</taxon>
        <taxon>Bacteroidota</taxon>
        <taxon>Sphingobacteriia</taxon>
        <taxon>Sphingobacteriales</taxon>
        <taxon>Sphingobacteriaceae</taxon>
        <taxon>Solitalea</taxon>
    </lineage>
</organism>
<evidence type="ECO:0000256" key="2">
    <source>
        <dbReference type="ARBA" id="ARBA00004496"/>
    </source>
</evidence>
<dbReference type="InterPro" id="IPR001347">
    <property type="entry name" value="SIS_dom"/>
</dbReference>
<dbReference type="SUPFAM" id="SSF56235">
    <property type="entry name" value="N-terminal nucleophile aminohydrolases (Ntn hydrolases)"/>
    <property type="match status" value="1"/>
</dbReference>
<dbReference type="Proteomes" id="UP000315971">
    <property type="component" value="Unassembled WGS sequence"/>
</dbReference>
<feature type="initiator methionine" description="Removed" evidence="10">
    <location>
        <position position="1"/>
    </location>
</feature>
<comment type="subunit">
    <text evidence="10">Homodimer.</text>
</comment>
<protein>
    <recommendedName>
        <fullName evidence="4 10">Glutamine--fructose-6-phosphate aminotransferase [isomerizing]</fullName>
        <ecNumber evidence="3 10">2.6.1.16</ecNumber>
    </recommendedName>
    <alternativeName>
        <fullName evidence="10">D-fructose-6-phosphate amidotransferase</fullName>
    </alternativeName>
    <alternativeName>
        <fullName evidence="10">GFAT</fullName>
    </alternativeName>
    <alternativeName>
        <fullName evidence="10">Glucosamine-6-phosphate synthase</fullName>
    </alternativeName>
    <alternativeName>
        <fullName evidence="10">Hexosephosphate aminotransferase</fullName>
    </alternativeName>
    <alternativeName>
        <fullName evidence="10">L-glutamine--D-fructose-6-phosphate amidotransferase</fullName>
    </alternativeName>
</protein>
<keyword evidence="6 10" id="KW-0032">Aminotransferase</keyword>
<keyword evidence="9" id="KW-0315">Glutamine amidotransferase</keyword>
<dbReference type="Pfam" id="PF13522">
    <property type="entry name" value="GATase_6"/>
    <property type="match status" value="1"/>
</dbReference>
<dbReference type="PANTHER" id="PTHR10937">
    <property type="entry name" value="GLUCOSAMINE--FRUCTOSE-6-PHOSPHATE AMINOTRANSFERASE, ISOMERIZING"/>
    <property type="match status" value="1"/>
</dbReference>
<dbReference type="CDD" id="cd00714">
    <property type="entry name" value="GFAT"/>
    <property type="match status" value="1"/>
</dbReference>
<feature type="active site" description="Nucleophile; for GATase activity" evidence="10">
    <location>
        <position position="2"/>
    </location>
</feature>
<evidence type="ECO:0000256" key="5">
    <source>
        <dbReference type="ARBA" id="ARBA00022490"/>
    </source>
</evidence>
<evidence type="ECO:0000259" key="12">
    <source>
        <dbReference type="PROSITE" id="PS51464"/>
    </source>
</evidence>
<keyword evidence="5 10" id="KW-0963">Cytoplasm</keyword>
<dbReference type="GO" id="GO:0006047">
    <property type="term" value="P:UDP-N-acetylglucosamine metabolic process"/>
    <property type="evidence" value="ECO:0007669"/>
    <property type="project" value="TreeGrafter"/>
</dbReference>
<sequence>MCGIIAYVGRQQALPILLNGLKRLEYRGYDSAGIAVMNPDLTILKKKGKVINLEELTQNVTIVSSIGMGHTRWATHGEPSDRNSHPHPSHDKRLAIIHNGIIENYSILKQELLSKGHIFESDTDSEVLIHFIEDIKENLNCSLEHAVRVALTRAVGAYAIVVMSQDDPNTLIAARKSSPLIVGVGKDEYFLASDATPIVEYTNQVIYLKDYEMAVIRDNKLTITDLENNIHEPYIKELDIELAAIEKGNFEHYMLKEIFEQPTTIFDCMRGRLMANKGLVKVGGIREYVDQLANAKRIIIIACGTSLHAGMVAKYLFEEVCRVTVEVEYASEFRYRNPVIRDGDVVIAISQSGETADTLVAIEKAKEMGAIILGICNVVGSSIPRTSHAGAYTHAGAEIGVASTKAFTAQLTVLYLIALQIAKEKGTMENERFRRILNELDSIPKKVQKILDNSYIAQSLASLYLDAKSMIYLGRGYNFPIALEGALKMKEISYIHAEGYPAAEMKHGPIALIDDEMPVMFIATKDATYEKIVSNIQEVKARKGKVIAIVTEGDDAVKNLADHVIEIPEVDEILTPLLSVIPLQLFAYYTGVLRGCNVDQPRNLAKSVTVE</sequence>
<reference evidence="13 14" key="1">
    <citation type="submission" date="2017-05" db="EMBL/GenBank/DDBJ databases">
        <authorList>
            <person name="Varghese N."/>
            <person name="Submissions S."/>
        </authorList>
    </citation>
    <scope>NUCLEOTIDE SEQUENCE [LARGE SCALE GENOMIC DNA]</scope>
    <source>
        <strain evidence="13 14">DSM 21342</strain>
    </source>
</reference>
<dbReference type="InterPro" id="IPR029055">
    <property type="entry name" value="Ntn_hydrolases_N"/>
</dbReference>
<dbReference type="OrthoDB" id="106547at2"/>
<dbReference type="EC" id="2.6.1.16" evidence="3 10"/>
<dbReference type="RefSeq" id="WP_142601866.1">
    <property type="nucleotide sequence ID" value="NZ_FXSZ01000002.1"/>
</dbReference>
<dbReference type="GO" id="GO:0005975">
    <property type="term" value="P:carbohydrate metabolic process"/>
    <property type="evidence" value="ECO:0007669"/>
    <property type="project" value="UniProtKB-UniRule"/>
</dbReference>
<evidence type="ECO:0000256" key="1">
    <source>
        <dbReference type="ARBA" id="ARBA00001031"/>
    </source>
</evidence>
<dbReference type="FunFam" id="3.40.50.10490:FF:000001">
    <property type="entry name" value="Glutamine--fructose-6-phosphate aminotransferase [isomerizing]"/>
    <property type="match status" value="1"/>
</dbReference>
<comment type="subcellular location">
    <subcellularLocation>
        <location evidence="2 10">Cytoplasm</location>
    </subcellularLocation>
</comment>
<feature type="domain" description="Glutamine amidotransferase type-2" evidence="11">
    <location>
        <begin position="2"/>
        <end position="219"/>
    </location>
</feature>
<comment type="function">
    <text evidence="10">Catalyzes the first step in hexosamine metabolism, converting fructose-6P into glucosamine-6P using glutamine as a nitrogen source.</text>
</comment>